<evidence type="ECO:0000256" key="3">
    <source>
        <dbReference type="ARBA" id="ARBA00006401"/>
    </source>
</evidence>
<evidence type="ECO:0000256" key="6">
    <source>
        <dbReference type="ARBA" id="ARBA00014637"/>
    </source>
</evidence>
<comment type="cofactor">
    <cofactor evidence="2">
        <name>FAD</name>
        <dbReference type="ChEBI" id="CHEBI:57692"/>
    </cofactor>
</comment>
<organism evidence="24 25">
    <name type="scientific">Ureibacillus chungkukjangi</name>
    <dbReference type="NCBI Taxonomy" id="1202712"/>
    <lineage>
        <taxon>Bacteria</taxon>
        <taxon>Bacillati</taxon>
        <taxon>Bacillota</taxon>
        <taxon>Bacilli</taxon>
        <taxon>Bacillales</taxon>
        <taxon>Caryophanaceae</taxon>
        <taxon>Ureibacillus</taxon>
    </lineage>
</organism>
<dbReference type="PRINTS" id="PR00409">
    <property type="entry name" value="PHDIOXRDTASE"/>
</dbReference>
<dbReference type="PROSITE" id="PS51384">
    <property type="entry name" value="FAD_FR"/>
    <property type="match status" value="1"/>
</dbReference>
<dbReference type="InterPro" id="IPR017938">
    <property type="entry name" value="Riboflavin_synthase-like_b-brl"/>
</dbReference>
<dbReference type="InterPro" id="IPR008333">
    <property type="entry name" value="Cbr1-like_FAD-bd_dom"/>
</dbReference>
<dbReference type="Proteomes" id="UP000247416">
    <property type="component" value="Unassembled WGS sequence"/>
</dbReference>
<comment type="caution">
    <text evidence="24">The sequence shown here is derived from an EMBL/GenBank/DDBJ whole genome shotgun (WGS) entry which is preliminary data.</text>
</comment>
<keyword evidence="10" id="KW-0479">Metal-binding</keyword>
<gene>
    <name evidence="24" type="ORF">BJ095_10518</name>
</gene>
<evidence type="ECO:0000256" key="11">
    <source>
        <dbReference type="ARBA" id="ARBA00022827"/>
    </source>
</evidence>
<dbReference type="GO" id="GO:0020037">
    <property type="term" value="F:heme binding"/>
    <property type="evidence" value="ECO:0007669"/>
    <property type="project" value="InterPro"/>
</dbReference>
<evidence type="ECO:0000256" key="8">
    <source>
        <dbReference type="ARBA" id="ARBA00022621"/>
    </source>
</evidence>
<dbReference type="SUPFAM" id="SSF63380">
    <property type="entry name" value="Riboflavin synthase domain-like"/>
    <property type="match status" value="1"/>
</dbReference>
<evidence type="ECO:0000256" key="16">
    <source>
        <dbReference type="ARBA" id="ARBA00030024"/>
    </source>
</evidence>
<dbReference type="Gene3D" id="1.10.490.10">
    <property type="entry name" value="Globins"/>
    <property type="match status" value="1"/>
</dbReference>
<evidence type="ECO:0000256" key="20">
    <source>
        <dbReference type="ARBA" id="ARBA00049433"/>
    </source>
</evidence>
<evidence type="ECO:0000256" key="10">
    <source>
        <dbReference type="ARBA" id="ARBA00022723"/>
    </source>
</evidence>
<proteinExistence type="inferred from homology"/>
<evidence type="ECO:0000256" key="18">
    <source>
        <dbReference type="ARBA" id="ARBA00033187"/>
    </source>
</evidence>
<name>A0A318TW63_9BACL</name>
<dbReference type="NCBIfam" id="NF009805">
    <property type="entry name" value="PRK13289.1"/>
    <property type="match status" value="1"/>
</dbReference>
<evidence type="ECO:0000256" key="13">
    <source>
        <dbReference type="ARBA" id="ARBA00023002"/>
    </source>
</evidence>
<keyword evidence="7 21" id="KW-0349">Heme</keyword>
<dbReference type="GO" id="GO:0046210">
    <property type="term" value="P:nitric oxide catabolic process"/>
    <property type="evidence" value="ECO:0007669"/>
    <property type="project" value="TreeGrafter"/>
</dbReference>
<protein>
    <recommendedName>
        <fullName evidence="6">Flavohemoprotein</fullName>
        <ecNumber evidence="5">1.14.12.17</ecNumber>
    </recommendedName>
    <alternativeName>
        <fullName evidence="17">Flavohemoglobin</fullName>
    </alternativeName>
    <alternativeName>
        <fullName evidence="16">Hemoglobin-like protein</fullName>
    </alternativeName>
    <alternativeName>
        <fullName evidence="18">Nitric oxide dioxygenase</fullName>
    </alternativeName>
</protein>
<keyword evidence="21" id="KW-0813">Transport</keyword>
<dbReference type="AlphaFoldDB" id="A0A318TW63"/>
<evidence type="ECO:0000313" key="25">
    <source>
        <dbReference type="Proteomes" id="UP000247416"/>
    </source>
</evidence>
<dbReference type="SUPFAM" id="SSF46458">
    <property type="entry name" value="Globin-like"/>
    <property type="match status" value="1"/>
</dbReference>
<dbReference type="GO" id="GO:0005344">
    <property type="term" value="F:oxygen carrier activity"/>
    <property type="evidence" value="ECO:0007669"/>
    <property type="project" value="UniProtKB-KW"/>
</dbReference>
<evidence type="ECO:0000256" key="7">
    <source>
        <dbReference type="ARBA" id="ARBA00022617"/>
    </source>
</evidence>
<dbReference type="GO" id="GO:0008941">
    <property type="term" value="F:nitric oxide dioxygenase NAD(P)H activity"/>
    <property type="evidence" value="ECO:0007669"/>
    <property type="project" value="UniProtKB-EC"/>
</dbReference>
<dbReference type="Gene3D" id="3.40.50.80">
    <property type="entry name" value="Nucleotide-binding domain of ferredoxin-NADP reductase (FNR) module"/>
    <property type="match status" value="1"/>
</dbReference>
<keyword evidence="24" id="KW-0223">Dioxygenase</keyword>
<evidence type="ECO:0000256" key="14">
    <source>
        <dbReference type="ARBA" id="ARBA00023004"/>
    </source>
</evidence>
<sequence length="398" mass="44467">MTLKGRDRMLSQQTIDIIKSTVPVLEQHGVTITKTFYSNMLNKHPELLNYFNRANQARGRQQTALANTVLAAAKYIDNLQAIIPPVMQIAHKHRGLGILPEHYPIVGENLLAAIKEVLGDAATDDIINAWAEAYGVIADVFISIEEDLYKEAEQNGGWRLFKSFKVAKKVEENDLVSSFYLVPEDGVKLPEYKAGQYITVRVKVPGDEYTSNRHYTLSQPSNKNEFRITVKREDAVNPIGVVSNYLHEQVKEGDSIQVSAPAGLFTLEENNNPILFVSGGIGVTPLNTMLQTMDLGRQVAFVQCVRDKKAVAFREQIEKKVNDLNGSYRVLFSDENGYVTKEDLTPFVKEYTEVYICGPAPFMETVISIARELGISGENIHFEFFGPAMSLEAQSNAN</sequence>
<dbReference type="InterPro" id="IPR009050">
    <property type="entry name" value="Globin-like_sf"/>
</dbReference>
<dbReference type="PANTHER" id="PTHR43396">
    <property type="entry name" value="FLAVOHEMOPROTEIN"/>
    <property type="match status" value="1"/>
</dbReference>
<evidence type="ECO:0000256" key="9">
    <source>
        <dbReference type="ARBA" id="ARBA00022630"/>
    </source>
</evidence>
<dbReference type="InterPro" id="IPR001433">
    <property type="entry name" value="OxRdtase_FAD/NAD-bd"/>
</dbReference>
<dbReference type="InterPro" id="IPR017927">
    <property type="entry name" value="FAD-bd_FR_type"/>
</dbReference>
<comment type="cofactor">
    <cofactor evidence="1">
        <name>heme b</name>
        <dbReference type="ChEBI" id="CHEBI:60344"/>
    </cofactor>
</comment>
<evidence type="ECO:0000256" key="2">
    <source>
        <dbReference type="ARBA" id="ARBA00001974"/>
    </source>
</evidence>
<keyword evidence="9" id="KW-0285">Flavoprotein</keyword>
<keyword evidence="11" id="KW-0274">FAD</keyword>
<feature type="domain" description="Globin" evidence="22">
    <location>
        <begin position="9"/>
        <end position="146"/>
    </location>
</feature>
<evidence type="ECO:0000256" key="4">
    <source>
        <dbReference type="ARBA" id="ARBA00008414"/>
    </source>
</evidence>
<dbReference type="EMBL" id="QJTJ01000005">
    <property type="protein sequence ID" value="PYF07228.1"/>
    <property type="molecule type" value="Genomic_DNA"/>
</dbReference>
<dbReference type="CDD" id="cd06184">
    <property type="entry name" value="flavohem_like_fad_nad_binding"/>
    <property type="match status" value="1"/>
</dbReference>
<accession>A0A318TW63</accession>
<dbReference type="SUPFAM" id="SSF52343">
    <property type="entry name" value="Ferredoxin reductase-like, C-terminal NADP-linked domain"/>
    <property type="match status" value="1"/>
</dbReference>
<evidence type="ECO:0000259" key="22">
    <source>
        <dbReference type="PROSITE" id="PS01033"/>
    </source>
</evidence>
<dbReference type="Pfam" id="PF00175">
    <property type="entry name" value="NAD_binding_1"/>
    <property type="match status" value="1"/>
</dbReference>
<dbReference type="FunFam" id="1.10.490.10:FF:000003">
    <property type="entry name" value="Flavohemoprotein"/>
    <property type="match status" value="1"/>
</dbReference>
<dbReference type="CDD" id="cd14777">
    <property type="entry name" value="Yhb1-globin-like"/>
    <property type="match status" value="1"/>
</dbReference>
<keyword evidence="12" id="KW-0521">NADP</keyword>
<comment type="similarity">
    <text evidence="4">Belongs to the globin family. Two-domain flavohemoproteins subfamily.</text>
</comment>
<evidence type="ECO:0000256" key="12">
    <source>
        <dbReference type="ARBA" id="ARBA00022857"/>
    </source>
</evidence>
<keyword evidence="14" id="KW-0408">Iron</keyword>
<dbReference type="GO" id="GO:0019825">
    <property type="term" value="F:oxygen binding"/>
    <property type="evidence" value="ECO:0007669"/>
    <property type="project" value="InterPro"/>
</dbReference>
<dbReference type="GO" id="GO:0046872">
    <property type="term" value="F:metal ion binding"/>
    <property type="evidence" value="ECO:0007669"/>
    <property type="project" value="UniProtKB-KW"/>
</dbReference>
<dbReference type="InterPro" id="IPR039261">
    <property type="entry name" value="FNR_nucleotide-bd"/>
</dbReference>
<dbReference type="EC" id="1.14.12.17" evidence="5"/>
<keyword evidence="13" id="KW-0560">Oxidoreductase</keyword>
<comment type="catalytic activity">
    <reaction evidence="19">
        <text>2 nitric oxide + NADH + 2 O2 = 2 nitrate + NAD(+) + H(+)</text>
        <dbReference type="Rhea" id="RHEA:19469"/>
        <dbReference type="ChEBI" id="CHEBI:15378"/>
        <dbReference type="ChEBI" id="CHEBI:15379"/>
        <dbReference type="ChEBI" id="CHEBI:16480"/>
        <dbReference type="ChEBI" id="CHEBI:17632"/>
        <dbReference type="ChEBI" id="CHEBI:57540"/>
        <dbReference type="ChEBI" id="CHEBI:57945"/>
        <dbReference type="EC" id="1.14.12.17"/>
    </reaction>
</comment>
<dbReference type="GO" id="GO:0071500">
    <property type="term" value="P:cellular response to nitrosative stress"/>
    <property type="evidence" value="ECO:0007669"/>
    <property type="project" value="TreeGrafter"/>
</dbReference>
<comment type="catalytic activity">
    <reaction evidence="20">
        <text>2 nitric oxide + NADPH + 2 O2 = 2 nitrate + NADP(+) + H(+)</text>
        <dbReference type="Rhea" id="RHEA:19465"/>
        <dbReference type="ChEBI" id="CHEBI:15378"/>
        <dbReference type="ChEBI" id="CHEBI:15379"/>
        <dbReference type="ChEBI" id="CHEBI:16480"/>
        <dbReference type="ChEBI" id="CHEBI:17632"/>
        <dbReference type="ChEBI" id="CHEBI:57783"/>
        <dbReference type="ChEBI" id="CHEBI:58349"/>
        <dbReference type="EC" id="1.14.12.17"/>
    </reaction>
</comment>
<dbReference type="FunFam" id="2.40.30.10:FF:000034">
    <property type="entry name" value="Flavohemoprotein"/>
    <property type="match status" value="1"/>
</dbReference>
<reference evidence="24 25" key="1">
    <citation type="submission" date="2018-06" db="EMBL/GenBank/DDBJ databases">
        <title>Genomic Encyclopedia of Archaeal and Bacterial Type Strains, Phase II (KMG-II): from individual species to whole genera.</title>
        <authorList>
            <person name="Goeker M."/>
        </authorList>
    </citation>
    <scope>NUCLEOTIDE SEQUENCE [LARGE SCALE GENOMIC DNA]</scope>
    <source>
        <strain evidence="24 25">KACC 16626</strain>
    </source>
</reference>
<dbReference type="InterPro" id="IPR012292">
    <property type="entry name" value="Globin/Proto"/>
</dbReference>
<dbReference type="Pfam" id="PF00970">
    <property type="entry name" value="FAD_binding_6"/>
    <property type="match status" value="1"/>
</dbReference>
<dbReference type="PROSITE" id="PS01033">
    <property type="entry name" value="GLOBIN"/>
    <property type="match status" value="1"/>
</dbReference>
<dbReference type="Pfam" id="PF00042">
    <property type="entry name" value="Globin"/>
    <property type="match status" value="1"/>
</dbReference>
<dbReference type="Gene3D" id="2.40.30.10">
    <property type="entry name" value="Translation factors"/>
    <property type="match status" value="1"/>
</dbReference>
<keyword evidence="15" id="KW-0520">NAD</keyword>
<evidence type="ECO:0000256" key="17">
    <source>
        <dbReference type="ARBA" id="ARBA00030929"/>
    </source>
</evidence>
<evidence type="ECO:0000256" key="19">
    <source>
        <dbReference type="ARBA" id="ARBA00048649"/>
    </source>
</evidence>
<evidence type="ECO:0000256" key="15">
    <source>
        <dbReference type="ARBA" id="ARBA00023027"/>
    </source>
</evidence>
<keyword evidence="25" id="KW-1185">Reference proteome</keyword>
<dbReference type="PANTHER" id="PTHR43396:SF3">
    <property type="entry name" value="FLAVOHEMOPROTEIN"/>
    <property type="match status" value="1"/>
</dbReference>
<evidence type="ECO:0000259" key="23">
    <source>
        <dbReference type="PROSITE" id="PS51384"/>
    </source>
</evidence>
<dbReference type="InterPro" id="IPR000971">
    <property type="entry name" value="Globin"/>
</dbReference>
<evidence type="ECO:0000313" key="24">
    <source>
        <dbReference type="EMBL" id="PYF07228.1"/>
    </source>
</evidence>
<feature type="domain" description="FAD-binding FR-type" evidence="23">
    <location>
        <begin position="159"/>
        <end position="268"/>
    </location>
</feature>
<evidence type="ECO:0000256" key="5">
    <source>
        <dbReference type="ARBA" id="ARBA00012229"/>
    </source>
</evidence>
<evidence type="ECO:0000256" key="21">
    <source>
        <dbReference type="RuleBase" id="RU000356"/>
    </source>
</evidence>
<comment type="similarity">
    <text evidence="3">In the C-terminal section; belongs to the flavoprotein pyridine nucleotide cytochrome reductase family.</text>
</comment>
<keyword evidence="8 21" id="KW-0561">Oxygen transport</keyword>
<dbReference type="GO" id="GO:0071949">
    <property type="term" value="F:FAD binding"/>
    <property type="evidence" value="ECO:0007669"/>
    <property type="project" value="TreeGrafter"/>
</dbReference>
<evidence type="ECO:0000256" key="1">
    <source>
        <dbReference type="ARBA" id="ARBA00001970"/>
    </source>
</evidence>